<name>A0A5B6WY03_9ROSI</name>
<keyword evidence="2" id="KW-1185">Reference proteome</keyword>
<gene>
    <name evidence="1" type="ORF">EPI10_030246</name>
</gene>
<sequence length="73" mass="8547">MWDEIFGLRNTFSKAWIISGDFNMFIQRIYNSKVLTGQYRIIFQSCWQTNHLTEGQDLVSSLMHGSKRKTVGD</sequence>
<dbReference type="AlphaFoldDB" id="A0A5B6WY03"/>
<comment type="caution">
    <text evidence="1">The sequence shown here is derived from an EMBL/GenBank/DDBJ whole genome shotgun (WGS) entry which is preliminary data.</text>
</comment>
<dbReference type="Proteomes" id="UP000325315">
    <property type="component" value="Unassembled WGS sequence"/>
</dbReference>
<evidence type="ECO:0000313" key="2">
    <source>
        <dbReference type="Proteomes" id="UP000325315"/>
    </source>
</evidence>
<accession>A0A5B6WY03</accession>
<organism evidence="1 2">
    <name type="scientific">Gossypium australe</name>
    <dbReference type="NCBI Taxonomy" id="47621"/>
    <lineage>
        <taxon>Eukaryota</taxon>
        <taxon>Viridiplantae</taxon>
        <taxon>Streptophyta</taxon>
        <taxon>Embryophyta</taxon>
        <taxon>Tracheophyta</taxon>
        <taxon>Spermatophyta</taxon>
        <taxon>Magnoliopsida</taxon>
        <taxon>eudicotyledons</taxon>
        <taxon>Gunneridae</taxon>
        <taxon>Pentapetalae</taxon>
        <taxon>rosids</taxon>
        <taxon>malvids</taxon>
        <taxon>Malvales</taxon>
        <taxon>Malvaceae</taxon>
        <taxon>Malvoideae</taxon>
        <taxon>Gossypium</taxon>
    </lineage>
</organism>
<dbReference type="EMBL" id="SMMG02000001">
    <property type="protein sequence ID" value="KAA3486323.1"/>
    <property type="molecule type" value="Genomic_DNA"/>
</dbReference>
<protein>
    <submittedName>
        <fullName evidence="1">Uncharacterized protein</fullName>
    </submittedName>
</protein>
<evidence type="ECO:0000313" key="1">
    <source>
        <dbReference type="EMBL" id="KAA3486323.1"/>
    </source>
</evidence>
<reference evidence="2" key="1">
    <citation type="journal article" date="2019" name="Plant Biotechnol. J.">
        <title>Genome sequencing of the Australian wild diploid species Gossypium australe highlights disease resistance and delayed gland morphogenesis.</title>
        <authorList>
            <person name="Cai Y."/>
            <person name="Cai X."/>
            <person name="Wang Q."/>
            <person name="Wang P."/>
            <person name="Zhang Y."/>
            <person name="Cai C."/>
            <person name="Xu Y."/>
            <person name="Wang K."/>
            <person name="Zhou Z."/>
            <person name="Wang C."/>
            <person name="Geng S."/>
            <person name="Li B."/>
            <person name="Dong Q."/>
            <person name="Hou Y."/>
            <person name="Wang H."/>
            <person name="Ai P."/>
            <person name="Liu Z."/>
            <person name="Yi F."/>
            <person name="Sun M."/>
            <person name="An G."/>
            <person name="Cheng J."/>
            <person name="Zhang Y."/>
            <person name="Shi Q."/>
            <person name="Xie Y."/>
            <person name="Shi X."/>
            <person name="Chang Y."/>
            <person name="Huang F."/>
            <person name="Chen Y."/>
            <person name="Hong S."/>
            <person name="Mi L."/>
            <person name="Sun Q."/>
            <person name="Zhang L."/>
            <person name="Zhou B."/>
            <person name="Peng R."/>
            <person name="Zhang X."/>
            <person name="Liu F."/>
        </authorList>
    </citation>
    <scope>NUCLEOTIDE SEQUENCE [LARGE SCALE GENOMIC DNA]</scope>
    <source>
        <strain evidence="2">cv. PA1801</strain>
    </source>
</reference>
<proteinExistence type="predicted"/>